<dbReference type="SUPFAM" id="SSF53756">
    <property type="entry name" value="UDP-Glycosyltransferase/glycogen phosphorylase"/>
    <property type="match status" value="1"/>
</dbReference>
<comment type="caution">
    <text evidence="3">The sequence shown here is derived from an EMBL/GenBank/DDBJ whole genome shotgun (WGS) entry which is preliminary data.</text>
</comment>
<dbReference type="Pfam" id="PF01075">
    <property type="entry name" value="Glyco_transf_9"/>
    <property type="match status" value="1"/>
</dbReference>
<gene>
    <name evidence="3" type="ORF">FXV77_02890</name>
</gene>
<keyword evidence="4" id="KW-1185">Reference proteome</keyword>
<dbReference type="InterPro" id="IPR051199">
    <property type="entry name" value="LPS_LOS_Heptosyltrfase"/>
</dbReference>
<dbReference type="Gene3D" id="3.40.50.2000">
    <property type="entry name" value="Glycogen Phosphorylase B"/>
    <property type="match status" value="2"/>
</dbReference>
<sequence>MKTARVLVIRFSAMGDVAMVASVLRELSAQHKQIELIMVSRPQFVAFFDGIPNLTFHPIFPDDQHKGAKGLWRLFNELKKYDIDYVADLHNNIRSRILTLFFKTAGYRLAILDKARHRKKELTRKRYKIFKPLRATVERYADVFRALGLSLKLSYQLQREERPIPDAYQNLLTSKTIKIGIAPFAQHPYKVWKPSHWNTIFKTFPTSTYTFFIFGGGKQELETATTWGEQYPHVHNTIGQLGVKGELDLISHLDLMISMDSSGMHMASLVGTRCLSIWGATHPYAGFLGYGQSTEDCIQVEHPNRPSSIYGNKSCICNGVEAIDLVTPEMVVERIQKETLPISKGISQSRGQD</sequence>
<dbReference type="CDD" id="cd03789">
    <property type="entry name" value="GT9_LPS_heptosyltransferase"/>
    <property type="match status" value="1"/>
</dbReference>
<evidence type="ECO:0000256" key="2">
    <source>
        <dbReference type="ARBA" id="ARBA00022679"/>
    </source>
</evidence>
<evidence type="ECO:0000313" key="4">
    <source>
        <dbReference type="Proteomes" id="UP000322362"/>
    </source>
</evidence>
<dbReference type="GO" id="GO:0008713">
    <property type="term" value="F:ADP-heptose-lipopolysaccharide heptosyltransferase activity"/>
    <property type="evidence" value="ECO:0007669"/>
    <property type="project" value="TreeGrafter"/>
</dbReference>
<dbReference type="EMBL" id="VTAV01000001">
    <property type="protein sequence ID" value="TYR38244.1"/>
    <property type="molecule type" value="Genomic_DNA"/>
</dbReference>
<dbReference type="Proteomes" id="UP000322362">
    <property type="component" value="Unassembled WGS sequence"/>
</dbReference>
<dbReference type="GO" id="GO:0009244">
    <property type="term" value="P:lipopolysaccharide core region biosynthetic process"/>
    <property type="evidence" value="ECO:0007669"/>
    <property type="project" value="TreeGrafter"/>
</dbReference>
<organism evidence="3 4">
    <name type="scientific">Sphingobacterium phlebotomi</name>
    <dbReference type="NCBI Taxonomy" id="2605433"/>
    <lineage>
        <taxon>Bacteria</taxon>
        <taxon>Pseudomonadati</taxon>
        <taxon>Bacteroidota</taxon>
        <taxon>Sphingobacteriia</taxon>
        <taxon>Sphingobacteriales</taxon>
        <taxon>Sphingobacteriaceae</taxon>
        <taxon>Sphingobacterium</taxon>
    </lineage>
</organism>
<dbReference type="RefSeq" id="WP_148917707.1">
    <property type="nucleotide sequence ID" value="NZ_VTAV01000001.1"/>
</dbReference>
<dbReference type="PANTHER" id="PTHR30160">
    <property type="entry name" value="TETRAACYLDISACCHARIDE 4'-KINASE-RELATED"/>
    <property type="match status" value="1"/>
</dbReference>
<dbReference type="GO" id="GO:0005829">
    <property type="term" value="C:cytosol"/>
    <property type="evidence" value="ECO:0007669"/>
    <property type="project" value="TreeGrafter"/>
</dbReference>
<keyword evidence="1" id="KW-0328">Glycosyltransferase</keyword>
<reference evidence="3 4" key="1">
    <citation type="submission" date="2019-08" db="EMBL/GenBank/DDBJ databases">
        <title>Phlebobacter frassis gen. nov. sp. nov., a new member of family Sphingobacteriaceae isolated from sand fly rearing media.</title>
        <authorList>
            <person name="Kakumanu M.L."/>
            <person name="Marayati B.F."/>
            <person name="Wada-Katsumata A."/>
            <person name="Wasserberg G."/>
            <person name="Schal C."/>
            <person name="Apperson C.S."/>
            <person name="Ponnusamy L."/>
        </authorList>
    </citation>
    <scope>NUCLEOTIDE SEQUENCE [LARGE SCALE GENOMIC DNA]</scope>
    <source>
        <strain evidence="3 4">SSI9</strain>
    </source>
</reference>
<protein>
    <submittedName>
        <fullName evidence="3">Glycosyltransferase family 9 protein</fullName>
    </submittedName>
</protein>
<evidence type="ECO:0000313" key="3">
    <source>
        <dbReference type="EMBL" id="TYR38244.1"/>
    </source>
</evidence>
<keyword evidence="2 3" id="KW-0808">Transferase</keyword>
<evidence type="ECO:0000256" key="1">
    <source>
        <dbReference type="ARBA" id="ARBA00022676"/>
    </source>
</evidence>
<dbReference type="InterPro" id="IPR002201">
    <property type="entry name" value="Glyco_trans_9"/>
</dbReference>
<proteinExistence type="predicted"/>
<name>A0A5D4HCF3_9SPHI</name>
<dbReference type="AlphaFoldDB" id="A0A5D4HCF3"/>
<dbReference type="PANTHER" id="PTHR30160:SF22">
    <property type="entry name" value="LIPOPOLYSACCHARIDE CORE BIOSYNTHESIS PROTEIN"/>
    <property type="match status" value="1"/>
</dbReference>
<accession>A0A5D4HCF3</accession>